<evidence type="ECO:0000313" key="2">
    <source>
        <dbReference type="Proteomes" id="UP000054928"/>
    </source>
</evidence>
<evidence type="ECO:0000313" key="1">
    <source>
        <dbReference type="EMBL" id="CEG38618.1"/>
    </source>
</evidence>
<dbReference type="Proteomes" id="UP000054928">
    <property type="component" value="Unassembled WGS sequence"/>
</dbReference>
<dbReference type="RefSeq" id="XP_036263081.1">
    <property type="nucleotide sequence ID" value="XM_036407373.1"/>
</dbReference>
<accession>A0A0P1ACE5</accession>
<name>A0A0P1ACE5_PLAHL</name>
<organism evidence="1 2">
    <name type="scientific">Plasmopara halstedii</name>
    <name type="common">Downy mildew of sunflower</name>
    <dbReference type="NCBI Taxonomy" id="4781"/>
    <lineage>
        <taxon>Eukaryota</taxon>
        <taxon>Sar</taxon>
        <taxon>Stramenopiles</taxon>
        <taxon>Oomycota</taxon>
        <taxon>Peronosporomycetes</taxon>
        <taxon>Peronosporales</taxon>
        <taxon>Peronosporaceae</taxon>
        <taxon>Plasmopara</taxon>
    </lineage>
</organism>
<dbReference type="EMBL" id="CCYD01000322">
    <property type="protein sequence ID" value="CEG38618.1"/>
    <property type="molecule type" value="Genomic_DNA"/>
</dbReference>
<dbReference type="GeneID" id="59053026"/>
<sequence length="73" mass="8166">MLFCMIEMLLDTLQPLEKPPLKLDTRSCFYPDINPLPTFLGQNPLHIACCVLSIATGRSKSNGCYRSLVPPLE</sequence>
<protein>
    <submittedName>
        <fullName evidence="1">Uncharacterized protein</fullName>
    </submittedName>
</protein>
<proteinExistence type="predicted"/>
<dbReference type="AlphaFoldDB" id="A0A0P1ACE5"/>
<keyword evidence="2" id="KW-1185">Reference proteome</keyword>
<reference evidence="2" key="1">
    <citation type="submission" date="2014-09" db="EMBL/GenBank/DDBJ databases">
        <authorList>
            <person name="Sharma Rahul"/>
            <person name="Thines Marco"/>
        </authorList>
    </citation>
    <scope>NUCLEOTIDE SEQUENCE [LARGE SCALE GENOMIC DNA]</scope>
</reference>